<organism evidence="3 4">
    <name type="scientific">Kribbella alba</name>
    <dbReference type="NCBI Taxonomy" id="190197"/>
    <lineage>
        <taxon>Bacteria</taxon>
        <taxon>Bacillati</taxon>
        <taxon>Actinomycetota</taxon>
        <taxon>Actinomycetes</taxon>
        <taxon>Propionibacteriales</taxon>
        <taxon>Kribbellaceae</taxon>
        <taxon>Kribbella</taxon>
    </lineage>
</organism>
<dbReference type="Pfam" id="PF01408">
    <property type="entry name" value="GFO_IDH_MocA"/>
    <property type="match status" value="1"/>
</dbReference>
<protein>
    <submittedName>
        <fullName evidence="3">Gfo/Idh/MocA family oxidoreductase</fullName>
    </submittedName>
</protein>
<dbReference type="SUPFAM" id="SSF55347">
    <property type="entry name" value="Glyceraldehyde-3-phosphate dehydrogenase-like, C-terminal domain"/>
    <property type="match status" value="1"/>
</dbReference>
<keyword evidence="1" id="KW-0560">Oxidoreductase</keyword>
<sequence length="398" mass="41902">MVTGPGPAGLASAGSGPRVAVVGVHGHGASHVRNVARLAAAGRVRFAAVADPHPPDHRPEGVASFADLPSLLAATPVDVVVICTPIQTHVPLAELALRSGADVLLEKPPTASLVEFEQLSSVLAETGRSCQVGFQVAGSRAARTLASLVADGRLGELRGIGAVGAWVRTAEYWQRARWAGRRSLDGIAVVDGAVTNPFAHATAAALMVDGSARADQVVSVETELFRANPIEADDTSAVRTVTSRGTTVVTAVTLCADLPDAEPMVIVHGSEGRAVLRYPSDRLEVTIGGRTTTTQYERDDLLENLLDHRADPDLPLLAPLSETGGFTRVVEAVRVAPPPSEIPAELVRWEGEGPQRRPIVLEVEKSVTQAAEDLALFSELGAPWACKNNRTTKRSTDR</sequence>
<dbReference type="InterPro" id="IPR036291">
    <property type="entry name" value="NAD(P)-bd_dom_sf"/>
</dbReference>
<dbReference type="PANTHER" id="PTHR43818:SF11">
    <property type="entry name" value="BCDNA.GH03377"/>
    <property type="match status" value="1"/>
</dbReference>
<comment type="caution">
    <text evidence="3">The sequence shown here is derived from an EMBL/GenBank/DDBJ whole genome shotgun (WGS) entry which is preliminary data.</text>
</comment>
<proteinExistence type="predicted"/>
<dbReference type="InterPro" id="IPR000683">
    <property type="entry name" value="Gfo/Idh/MocA-like_OxRdtase_N"/>
</dbReference>
<feature type="domain" description="Gfo/Idh/MocA-like oxidoreductase N-terminal" evidence="2">
    <location>
        <begin position="18"/>
        <end position="134"/>
    </location>
</feature>
<evidence type="ECO:0000259" key="2">
    <source>
        <dbReference type="Pfam" id="PF01408"/>
    </source>
</evidence>
<dbReference type="Gene3D" id="3.30.360.10">
    <property type="entry name" value="Dihydrodipicolinate Reductase, domain 2"/>
    <property type="match status" value="1"/>
</dbReference>
<keyword evidence="4" id="KW-1185">Reference proteome</keyword>
<name>A0ABN2F825_9ACTN</name>
<dbReference type="PANTHER" id="PTHR43818">
    <property type="entry name" value="BCDNA.GH03377"/>
    <property type="match status" value="1"/>
</dbReference>
<dbReference type="EMBL" id="BAAANE010000004">
    <property type="protein sequence ID" value="GAA1634577.1"/>
    <property type="molecule type" value="Genomic_DNA"/>
</dbReference>
<evidence type="ECO:0000313" key="3">
    <source>
        <dbReference type="EMBL" id="GAA1634577.1"/>
    </source>
</evidence>
<evidence type="ECO:0000256" key="1">
    <source>
        <dbReference type="ARBA" id="ARBA00023002"/>
    </source>
</evidence>
<dbReference type="InterPro" id="IPR050463">
    <property type="entry name" value="Gfo/Idh/MocA_oxidrdct_glycsds"/>
</dbReference>
<reference evidence="3 4" key="1">
    <citation type="journal article" date="2019" name="Int. J. Syst. Evol. Microbiol.">
        <title>The Global Catalogue of Microorganisms (GCM) 10K type strain sequencing project: providing services to taxonomists for standard genome sequencing and annotation.</title>
        <authorList>
            <consortium name="The Broad Institute Genomics Platform"/>
            <consortium name="The Broad Institute Genome Sequencing Center for Infectious Disease"/>
            <person name="Wu L."/>
            <person name="Ma J."/>
        </authorList>
    </citation>
    <scope>NUCLEOTIDE SEQUENCE [LARGE SCALE GENOMIC DNA]</scope>
    <source>
        <strain evidence="3 4">JCM 14306</strain>
    </source>
</reference>
<dbReference type="SUPFAM" id="SSF51735">
    <property type="entry name" value="NAD(P)-binding Rossmann-fold domains"/>
    <property type="match status" value="1"/>
</dbReference>
<evidence type="ECO:0000313" key="4">
    <source>
        <dbReference type="Proteomes" id="UP001501319"/>
    </source>
</evidence>
<dbReference type="Proteomes" id="UP001501319">
    <property type="component" value="Unassembled WGS sequence"/>
</dbReference>
<dbReference type="Gene3D" id="3.40.50.720">
    <property type="entry name" value="NAD(P)-binding Rossmann-like Domain"/>
    <property type="match status" value="1"/>
</dbReference>
<gene>
    <name evidence="3" type="ORF">GCM10009744_24150</name>
</gene>
<accession>A0ABN2F825</accession>